<keyword evidence="3 7" id="KW-0547">Nucleotide-binding</keyword>
<keyword evidence="5 7" id="KW-0067">ATP-binding</keyword>
<dbReference type="Gene3D" id="3.90.1200.10">
    <property type="match status" value="1"/>
</dbReference>
<dbReference type="InterPro" id="IPR002575">
    <property type="entry name" value="Aminoglycoside_PTrfase"/>
</dbReference>
<dbReference type="InterPro" id="IPR051678">
    <property type="entry name" value="AGP_Transferase"/>
</dbReference>
<dbReference type="RefSeq" id="WP_231819977.1">
    <property type="nucleotide sequence ID" value="NZ_CP082781.1"/>
</dbReference>
<dbReference type="PANTHER" id="PTHR21310">
    <property type="entry name" value="AMINOGLYCOSIDE PHOSPHOTRANSFERASE-RELATED-RELATED"/>
    <property type="match status" value="1"/>
</dbReference>
<evidence type="ECO:0000313" key="10">
    <source>
        <dbReference type="Proteomes" id="UP001199642"/>
    </source>
</evidence>
<keyword evidence="4 7" id="KW-0418">Kinase</keyword>
<evidence type="ECO:0000259" key="8">
    <source>
        <dbReference type="Pfam" id="PF01636"/>
    </source>
</evidence>
<dbReference type="InterPro" id="IPR011009">
    <property type="entry name" value="Kinase-like_dom_sf"/>
</dbReference>
<keyword evidence="6 7" id="KW-0046">Antibiotic resistance</keyword>
<dbReference type="CDD" id="cd05150">
    <property type="entry name" value="APH"/>
    <property type="match status" value="1"/>
</dbReference>
<accession>A0ABY3RQE8</accession>
<dbReference type="NCBIfam" id="NF032896">
    <property type="entry name" value="APH_3pp"/>
    <property type="match status" value="1"/>
</dbReference>
<evidence type="ECO:0000256" key="2">
    <source>
        <dbReference type="ARBA" id="ARBA00022679"/>
    </source>
</evidence>
<keyword evidence="2 7" id="KW-0808">Transferase</keyword>
<dbReference type="Pfam" id="PF01636">
    <property type="entry name" value="APH"/>
    <property type="match status" value="1"/>
</dbReference>
<proteinExistence type="inferred from homology"/>
<comment type="similarity">
    <text evidence="1 7">Belongs to the aminoglycoside phosphotransferase family.</text>
</comment>
<dbReference type="PIRSF" id="PIRSF000706">
    <property type="entry name" value="Kanamycin_kin"/>
    <property type="match status" value="1"/>
</dbReference>
<evidence type="ECO:0000256" key="5">
    <source>
        <dbReference type="ARBA" id="ARBA00022840"/>
    </source>
</evidence>
<feature type="domain" description="Aminoglycoside phosphotransferase" evidence="8">
    <location>
        <begin position="13"/>
        <end position="254"/>
    </location>
</feature>
<evidence type="ECO:0000256" key="3">
    <source>
        <dbReference type="ARBA" id="ARBA00022741"/>
    </source>
</evidence>
<evidence type="ECO:0000313" key="9">
    <source>
        <dbReference type="EMBL" id="UGS26267.1"/>
    </source>
</evidence>
<organism evidence="9 10">
    <name type="scientific">Microbacterium resistens</name>
    <dbReference type="NCBI Taxonomy" id="156977"/>
    <lineage>
        <taxon>Bacteria</taxon>
        <taxon>Bacillati</taxon>
        <taxon>Actinomycetota</taxon>
        <taxon>Actinomycetes</taxon>
        <taxon>Micrococcales</taxon>
        <taxon>Microbacteriaceae</taxon>
        <taxon>Microbacterium</taxon>
    </lineage>
</organism>
<evidence type="ECO:0000256" key="4">
    <source>
        <dbReference type="ARBA" id="ARBA00022777"/>
    </source>
</evidence>
<dbReference type="SUPFAM" id="SSF56112">
    <property type="entry name" value="Protein kinase-like (PK-like)"/>
    <property type="match status" value="1"/>
</dbReference>
<evidence type="ECO:0000256" key="7">
    <source>
        <dbReference type="PIRNR" id="PIRNR000706"/>
    </source>
</evidence>
<gene>
    <name evidence="9" type="ORF">K8F61_16810</name>
</gene>
<name>A0ABY3RQE8_9MICO</name>
<dbReference type="PANTHER" id="PTHR21310:SF41">
    <property type="entry name" value="3'-PHOSPHOTRANSFERASE, PUTATIVE-RELATED"/>
    <property type="match status" value="1"/>
</dbReference>
<evidence type="ECO:0000256" key="6">
    <source>
        <dbReference type="ARBA" id="ARBA00023251"/>
    </source>
</evidence>
<reference evidence="9 10" key="1">
    <citation type="submission" date="2023-01" db="EMBL/GenBank/DDBJ databases">
        <title>Characterization of estradiol degrading bacteria Microbacterium sp. MZT7 and reveal degrading genes through genome analysis.</title>
        <authorList>
            <person name="Hao P."/>
            <person name="Gao Y."/>
        </authorList>
    </citation>
    <scope>NUCLEOTIDE SEQUENCE [LARGE SCALE GENOMIC DNA]</scope>
    <source>
        <strain evidence="9 10">MZT7</strain>
    </source>
</reference>
<dbReference type="InterPro" id="IPR024165">
    <property type="entry name" value="Kan/Strep_kinase"/>
</dbReference>
<sequence length="265" mass="28584">MNTEALVDPRDEWIPITTGESGDRVLRRADGAVFAKIAETDRVADLAAERDRLEWLAGRGIAAPEPRDWREGADGACLVMTAIPGVPASELAGKDLLAAWPSIAQCLAALHALDAATCPFDRGLERMFARAQDVVGRGAVDPDFLPDEDRGTPAPELLARVERELARRLSLEAHEEVVCHGDPCLPNLLVDPETLRCNGMIDLGRLGRADRYADLALLRANAAENWSSAAQAEEADAILFATLGITDPDLAAAAFYLRLDPLTWG</sequence>
<protein>
    <submittedName>
        <fullName evidence="9">APH(3'') family aminoglycoside O-phosphotransferase</fullName>
    </submittedName>
</protein>
<evidence type="ECO:0000256" key="1">
    <source>
        <dbReference type="ARBA" id="ARBA00006219"/>
    </source>
</evidence>
<dbReference type="EMBL" id="CP082781">
    <property type="protein sequence ID" value="UGS26267.1"/>
    <property type="molecule type" value="Genomic_DNA"/>
</dbReference>
<dbReference type="Proteomes" id="UP001199642">
    <property type="component" value="Chromosome"/>
</dbReference>
<dbReference type="Gene3D" id="3.30.200.20">
    <property type="entry name" value="Phosphorylase Kinase, domain 1"/>
    <property type="match status" value="1"/>
</dbReference>
<keyword evidence="10" id="KW-1185">Reference proteome</keyword>